<proteinExistence type="inferred from homology"/>
<evidence type="ECO:0000256" key="6">
    <source>
        <dbReference type="ARBA" id="ARBA00022968"/>
    </source>
</evidence>
<dbReference type="Proteomes" id="UP000778970">
    <property type="component" value="Unassembled WGS sequence"/>
</dbReference>
<evidence type="ECO:0000256" key="8">
    <source>
        <dbReference type="ARBA" id="ARBA00023008"/>
    </source>
</evidence>
<evidence type="ECO:0000256" key="5">
    <source>
        <dbReference type="ARBA" id="ARBA00022692"/>
    </source>
</evidence>
<sequence>MTNARSDGPHTTGPATGKRNARTALALTCVFAGMVGLSFAAVPLYRLFCQVTGFGGTTQVAEVAPSAVDQTMKVRFNADRSPDLPWAFSPKQIEVEVKLGARAMAYYQAENLSDRPITGTATFNVTPLKAGKYFSKIACFCFTKQTLQPGERVDMPVDYFVDPAILDDPNLADVKTITLSYTFFPIPDEQAAREREDSLVAGLTVPTHAVGTAN</sequence>
<feature type="topological domain" description="Periplasmic" evidence="10">
    <location>
        <begin position="42"/>
        <end position="214"/>
    </location>
</feature>
<evidence type="ECO:0000256" key="2">
    <source>
        <dbReference type="ARBA" id="ARBA00004382"/>
    </source>
</evidence>
<keyword evidence="10" id="KW-0997">Cell inner membrane</keyword>
<dbReference type="GO" id="GO:0005886">
    <property type="term" value="C:plasma membrane"/>
    <property type="evidence" value="ECO:0007669"/>
    <property type="project" value="UniProtKB-SubCell"/>
</dbReference>
<keyword evidence="10" id="KW-1003">Cell membrane</keyword>
<dbReference type="Pfam" id="PF04442">
    <property type="entry name" value="CtaG_Cox11"/>
    <property type="match status" value="1"/>
</dbReference>
<dbReference type="InterPro" id="IPR007533">
    <property type="entry name" value="Cyt_c_oxidase_assmbl_CtaG"/>
</dbReference>
<evidence type="ECO:0000256" key="9">
    <source>
        <dbReference type="ARBA" id="ARBA00023136"/>
    </source>
</evidence>
<evidence type="ECO:0000313" key="12">
    <source>
        <dbReference type="EMBL" id="MBK1696718.1"/>
    </source>
</evidence>
<feature type="topological domain" description="Cytoplasmic" evidence="10">
    <location>
        <begin position="1"/>
        <end position="19"/>
    </location>
</feature>
<dbReference type="GO" id="GO:0008535">
    <property type="term" value="P:respiratory chain complex IV assembly"/>
    <property type="evidence" value="ECO:0007669"/>
    <property type="project" value="UniProtKB-UniRule"/>
</dbReference>
<keyword evidence="6 10" id="KW-0735">Signal-anchor</keyword>
<reference evidence="12" key="2">
    <citation type="journal article" date="2020" name="Microorganisms">
        <title>Osmotic Adaptation and Compatible Solute Biosynthesis of Phototrophic Bacteria as Revealed from Genome Analyses.</title>
        <authorList>
            <person name="Imhoff J.F."/>
            <person name="Rahn T."/>
            <person name="Kunzel S."/>
            <person name="Keller A."/>
            <person name="Neulinger S.C."/>
        </authorList>
    </citation>
    <scope>NUCLEOTIDE SEQUENCE</scope>
    <source>
        <strain evidence="12">DSM 9154</strain>
    </source>
</reference>
<dbReference type="PANTHER" id="PTHR21320:SF3">
    <property type="entry name" value="CYTOCHROME C OXIDASE ASSEMBLY PROTEIN COX11, MITOCHONDRIAL-RELATED"/>
    <property type="match status" value="1"/>
</dbReference>
<keyword evidence="13" id="KW-1185">Reference proteome</keyword>
<dbReference type="EMBL" id="NRRE01000020">
    <property type="protein sequence ID" value="MBK1696718.1"/>
    <property type="molecule type" value="Genomic_DNA"/>
</dbReference>
<dbReference type="FunFam" id="2.60.370.10:FF:000001">
    <property type="entry name" value="COX11 cytochrome c oxidase assembly homolog"/>
    <property type="match status" value="1"/>
</dbReference>
<comment type="subcellular location">
    <subcellularLocation>
        <location evidence="2 10">Cell inner membrane</location>
        <topology evidence="2 10">Single-pass type II membrane protein</topology>
        <orientation evidence="2 10">Periplasmic side</orientation>
    </subcellularLocation>
</comment>
<dbReference type="RefSeq" id="WP_081728349.1">
    <property type="nucleotide sequence ID" value="NZ_NRRE01000020.1"/>
</dbReference>
<dbReference type="Gene3D" id="2.60.370.10">
    <property type="entry name" value="Ctag/Cox11"/>
    <property type="match status" value="1"/>
</dbReference>
<dbReference type="GO" id="GO:0005507">
    <property type="term" value="F:copper ion binding"/>
    <property type="evidence" value="ECO:0007669"/>
    <property type="project" value="InterPro"/>
</dbReference>
<dbReference type="PANTHER" id="PTHR21320">
    <property type="entry name" value="CYTOCHROME C OXIDASE ASSEMBLY PROTEIN COX11-RELATED"/>
    <property type="match status" value="1"/>
</dbReference>
<comment type="similarity">
    <text evidence="3 10">Belongs to the COX11/CtaG family.</text>
</comment>
<keyword evidence="8 10" id="KW-0186">Copper</keyword>
<evidence type="ECO:0000256" key="1">
    <source>
        <dbReference type="ARBA" id="ARBA00004007"/>
    </source>
</evidence>
<protein>
    <recommendedName>
        <fullName evidence="4 10">Cytochrome c oxidase assembly protein CtaG</fullName>
    </recommendedName>
</protein>
<comment type="caution">
    <text evidence="12">The sequence shown here is derived from an EMBL/GenBank/DDBJ whole genome shotgun (WGS) entry which is preliminary data.</text>
</comment>
<feature type="transmembrane region" description="Helical" evidence="11">
    <location>
        <begin position="24"/>
        <end position="45"/>
    </location>
</feature>
<evidence type="ECO:0000256" key="3">
    <source>
        <dbReference type="ARBA" id="ARBA00009620"/>
    </source>
</evidence>
<gene>
    <name evidence="10" type="primary">ctaG</name>
    <name evidence="12" type="ORF">CKO21_05615</name>
</gene>
<dbReference type="PIRSF" id="PIRSF005413">
    <property type="entry name" value="COX11"/>
    <property type="match status" value="1"/>
</dbReference>
<dbReference type="AlphaFoldDB" id="A0A934UZG8"/>
<dbReference type="InterPro" id="IPR023471">
    <property type="entry name" value="CtaG/Cox11_dom_sf"/>
</dbReference>
<organism evidence="12 13">
    <name type="scientific">Rhodovibrio salinarum</name>
    <dbReference type="NCBI Taxonomy" id="1087"/>
    <lineage>
        <taxon>Bacteria</taxon>
        <taxon>Pseudomonadati</taxon>
        <taxon>Pseudomonadota</taxon>
        <taxon>Alphaproteobacteria</taxon>
        <taxon>Rhodospirillales</taxon>
        <taxon>Rhodovibrionaceae</taxon>
        <taxon>Rhodovibrio</taxon>
    </lineage>
</organism>
<evidence type="ECO:0000313" key="13">
    <source>
        <dbReference type="Proteomes" id="UP000778970"/>
    </source>
</evidence>
<keyword evidence="7 10" id="KW-1133">Transmembrane helix</keyword>
<reference evidence="12" key="1">
    <citation type="submission" date="2017-08" db="EMBL/GenBank/DDBJ databases">
        <authorList>
            <person name="Imhoff J.F."/>
            <person name="Rahn T."/>
            <person name="Kuenzel S."/>
            <person name="Neulinger S.C."/>
        </authorList>
    </citation>
    <scope>NUCLEOTIDE SEQUENCE</scope>
    <source>
        <strain evidence="12">DSM 9154</strain>
    </source>
</reference>
<name>A0A934UZG8_9PROT</name>
<comment type="function">
    <text evidence="1 10">Exerts its effect at some terminal stage of cytochrome c oxidase synthesis, probably by being involved in the insertion of the copper B into subunit I.</text>
</comment>
<dbReference type="SUPFAM" id="SSF110111">
    <property type="entry name" value="Ctag/Cox11"/>
    <property type="match status" value="1"/>
</dbReference>
<evidence type="ECO:0000256" key="7">
    <source>
        <dbReference type="ARBA" id="ARBA00022989"/>
    </source>
</evidence>
<dbReference type="NCBIfam" id="NF003465">
    <property type="entry name" value="PRK05089.1"/>
    <property type="match status" value="1"/>
</dbReference>
<evidence type="ECO:0000256" key="11">
    <source>
        <dbReference type="SAM" id="Phobius"/>
    </source>
</evidence>
<dbReference type="HAMAP" id="MF_00155">
    <property type="entry name" value="CtaG"/>
    <property type="match status" value="1"/>
</dbReference>
<accession>A0A934UZG8</accession>
<evidence type="ECO:0000256" key="10">
    <source>
        <dbReference type="HAMAP-Rule" id="MF_00155"/>
    </source>
</evidence>
<evidence type="ECO:0000256" key="4">
    <source>
        <dbReference type="ARBA" id="ARBA00015384"/>
    </source>
</evidence>
<keyword evidence="5 10" id="KW-0812">Transmembrane</keyword>
<keyword evidence="9 10" id="KW-0472">Membrane</keyword>